<evidence type="ECO:0000256" key="5">
    <source>
        <dbReference type="SAM" id="MobiDB-lite"/>
    </source>
</evidence>
<evidence type="ECO:0000313" key="7">
    <source>
        <dbReference type="EMBL" id="SMG60495.1"/>
    </source>
</evidence>
<evidence type="ECO:0000313" key="8">
    <source>
        <dbReference type="Proteomes" id="UP000193228"/>
    </source>
</evidence>
<dbReference type="SUPFAM" id="SSF53850">
    <property type="entry name" value="Periplasmic binding protein-like II"/>
    <property type="match status" value="1"/>
</dbReference>
<dbReference type="InterPro" id="IPR005119">
    <property type="entry name" value="LysR_subst-bd"/>
</dbReference>
<dbReference type="PANTHER" id="PTHR30537:SF5">
    <property type="entry name" value="HTH-TYPE TRANSCRIPTIONAL ACTIVATOR TTDR-RELATED"/>
    <property type="match status" value="1"/>
</dbReference>
<dbReference type="Pfam" id="PF03466">
    <property type="entry name" value="LysR_substrate"/>
    <property type="match status" value="1"/>
</dbReference>
<gene>
    <name evidence="7" type="ORF">SAMN06265784_116114</name>
</gene>
<dbReference type="SUPFAM" id="SSF46785">
    <property type="entry name" value="Winged helix' DNA-binding domain"/>
    <property type="match status" value="1"/>
</dbReference>
<dbReference type="Pfam" id="PF00126">
    <property type="entry name" value="HTH_1"/>
    <property type="match status" value="1"/>
</dbReference>
<dbReference type="FunFam" id="1.10.10.10:FF:000001">
    <property type="entry name" value="LysR family transcriptional regulator"/>
    <property type="match status" value="1"/>
</dbReference>
<keyword evidence="8" id="KW-1185">Reference proteome</keyword>
<accession>A0A1X7M315</accession>
<keyword evidence="4" id="KW-0804">Transcription</keyword>
<dbReference type="PANTHER" id="PTHR30537">
    <property type="entry name" value="HTH-TYPE TRANSCRIPTIONAL REGULATOR"/>
    <property type="match status" value="1"/>
</dbReference>
<dbReference type="Gene3D" id="1.10.10.10">
    <property type="entry name" value="Winged helix-like DNA-binding domain superfamily/Winged helix DNA-binding domain"/>
    <property type="match status" value="1"/>
</dbReference>
<evidence type="ECO:0000256" key="2">
    <source>
        <dbReference type="ARBA" id="ARBA00023015"/>
    </source>
</evidence>
<dbReference type="InterPro" id="IPR000847">
    <property type="entry name" value="LysR_HTH_N"/>
</dbReference>
<proteinExistence type="inferred from homology"/>
<organism evidence="7 8">
    <name type="scientific">Paraburkholderia susongensis</name>
    <dbReference type="NCBI Taxonomy" id="1515439"/>
    <lineage>
        <taxon>Bacteria</taxon>
        <taxon>Pseudomonadati</taxon>
        <taxon>Pseudomonadota</taxon>
        <taxon>Betaproteobacteria</taxon>
        <taxon>Burkholderiales</taxon>
        <taxon>Burkholderiaceae</taxon>
        <taxon>Paraburkholderia</taxon>
    </lineage>
</organism>
<comment type="similarity">
    <text evidence="1">Belongs to the LysR transcriptional regulatory family.</text>
</comment>
<evidence type="ECO:0000259" key="6">
    <source>
        <dbReference type="PROSITE" id="PS50931"/>
    </source>
</evidence>
<dbReference type="InterPro" id="IPR036388">
    <property type="entry name" value="WH-like_DNA-bd_sf"/>
</dbReference>
<dbReference type="InterPro" id="IPR036390">
    <property type="entry name" value="WH_DNA-bd_sf"/>
</dbReference>
<dbReference type="PROSITE" id="PS50931">
    <property type="entry name" value="HTH_LYSR"/>
    <property type="match status" value="1"/>
</dbReference>
<evidence type="ECO:0000256" key="4">
    <source>
        <dbReference type="ARBA" id="ARBA00023163"/>
    </source>
</evidence>
<feature type="domain" description="HTH lysR-type" evidence="6">
    <location>
        <begin position="48"/>
        <end position="105"/>
    </location>
</feature>
<evidence type="ECO:0000256" key="3">
    <source>
        <dbReference type="ARBA" id="ARBA00023125"/>
    </source>
</evidence>
<dbReference type="GO" id="GO:0043565">
    <property type="term" value="F:sequence-specific DNA binding"/>
    <property type="evidence" value="ECO:0007669"/>
    <property type="project" value="TreeGrafter"/>
</dbReference>
<dbReference type="PRINTS" id="PR00039">
    <property type="entry name" value="HTHLYSR"/>
</dbReference>
<evidence type="ECO:0000256" key="1">
    <source>
        <dbReference type="ARBA" id="ARBA00009437"/>
    </source>
</evidence>
<dbReference type="GO" id="GO:0003700">
    <property type="term" value="F:DNA-binding transcription factor activity"/>
    <property type="evidence" value="ECO:0007669"/>
    <property type="project" value="InterPro"/>
</dbReference>
<dbReference type="Gene3D" id="3.40.190.290">
    <property type="match status" value="1"/>
</dbReference>
<protein>
    <submittedName>
        <fullName evidence="7">Transcriptional regulator, LysR family</fullName>
    </submittedName>
</protein>
<dbReference type="Proteomes" id="UP000193228">
    <property type="component" value="Unassembled WGS sequence"/>
</dbReference>
<dbReference type="STRING" id="1515439.SAMN06265784_116114"/>
<reference evidence="8" key="1">
    <citation type="submission" date="2017-04" db="EMBL/GenBank/DDBJ databases">
        <authorList>
            <person name="Varghese N."/>
            <person name="Submissions S."/>
        </authorList>
    </citation>
    <scope>NUCLEOTIDE SEQUENCE [LARGE SCALE GENOMIC DNA]</scope>
    <source>
        <strain evidence="8">LMG 29540</strain>
    </source>
</reference>
<keyword evidence="2" id="KW-0805">Transcription regulation</keyword>
<dbReference type="AlphaFoldDB" id="A0A1X7M315"/>
<dbReference type="GO" id="GO:0006351">
    <property type="term" value="P:DNA-templated transcription"/>
    <property type="evidence" value="ECO:0007669"/>
    <property type="project" value="TreeGrafter"/>
</dbReference>
<dbReference type="CDD" id="cd08422">
    <property type="entry name" value="PBP2_CrgA_like"/>
    <property type="match status" value="1"/>
</dbReference>
<dbReference type="EMBL" id="FXAT01000016">
    <property type="protein sequence ID" value="SMG60495.1"/>
    <property type="molecule type" value="Genomic_DNA"/>
</dbReference>
<keyword evidence="3" id="KW-0238">DNA-binding</keyword>
<name>A0A1X7M315_9BURK</name>
<sequence length="350" mass="38627">MRVVASRFVPPGSASRPHGGIELSLSPRQAHPTSVVSIATCANMQNLPDLEAWAIFSRVAETGSFAKAADLLGVSQPTVSKAIARLEQKLGTMLLYRTTRKLSLTPTGEQLRERAMQLLADAEILESEASALAIEPHGVVRVNAPMSFGLRYFAPLLPDFLARYPGVDVELTLTDHLIDIVAGGFDVAIRIAELSDSSLRSRRLCAVRRPLVAAPAYLEQHGRPAHPRELEQHTVLTYTNLPTPEYWRFRNATSREEHAVPVRGRIRTNNADVLVPALLAGQGIALQPEFLVWDALKRGELEHIMCDWAIDDIDVNLITPPGMLRTTRVTALLDFLVEHLAHAPWAMSER</sequence>
<dbReference type="InterPro" id="IPR058163">
    <property type="entry name" value="LysR-type_TF_proteobact-type"/>
</dbReference>
<feature type="region of interest" description="Disordered" evidence="5">
    <location>
        <begin position="1"/>
        <end position="22"/>
    </location>
</feature>